<dbReference type="Proteomes" id="UP001140076">
    <property type="component" value="Unassembled WGS sequence"/>
</dbReference>
<evidence type="ECO:0000313" key="2">
    <source>
        <dbReference type="Proteomes" id="UP001140076"/>
    </source>
</evidence>
<dbReference type="EMBL" id="JAJAQC010000010">
    <property type="protein sequence ID" value="MDA0564385.1"/>
    <property type="molecule type" value="Genomic_DNA"/>
</dbReference>
<name>A0A9X3NJY7_9ACTN</name>
<comment type="caution">
    <text evidence="1">The sequence shown here is derived from an EMBL/GenBank/DDBJ whole genome shotgun (WGS) entry which is preliminary data.</text>
</comment>
<dbReference type="AlphaFoldDB" id="A0A9X3NJY7"/>
<reference evidence="1" key="1">
    <citation type="submission" date="2021-10" db="EMBL/GenBank/DDBJ databases">
        <title>Streptomonospora sp. nov., isolated from mangrove soil.</title>
        <authorList>
            <person name="Chen X."/>
            <person name="Ge X."/>
            <person name="Liu W."/>
        </authorList>
    </citation>
    <scope>NUCLEOTIDE SEQUENCE</scope>
    <source>
        <strain evidence="1">S1-112</strain>
    </source>
</reference>
<organism evidence="1 2">
    <name type="scientific">Streptomonospora mangrovi</name>
    <dbReference type="NCBI Taxonomy" id="2883123"/>
    <lineage>
        <taxon>Bacteria</taxon>
        <taxon>Bacillati</taxon>
        <taxon>Actinomycetota</taxon>
        <taxon>Actinomycetes</taxon>
        <taxon>Streptosporangiales</taxon>
        <taxon>Nocardiopsidaceae</taxon>
        <taxon>Streptomonospora</taxon>
    </lineage>
</organism>
<gene>
    <name evidence="1" type="ORF">LG943_08600</name>
</gene>
<evidence type="ECO:0000313" key="1">
    <source>
        <dbReference type="EMBL" id="MDA0564385.1"/>
    </source>
</evidence>
<accession>A0A9X3NJY7</accession>
<protein>
    <submittedName>
        <fullName evidence="1">Uncharacterized protein</fullName>
    </submittedName>
</protein>
<sequence>MQHTDWLISYDGDNSGRVRYQAAHLARSIILAVPSVSLLGRLIATADDAAAEGIAGTSEERGRDE</sequence>
<dbReference type="RefSeq" id="WP_270071668.1">
    <property type="nucleotide sequence ID" value="NZ_JAJAQC010000010.1"/>
</dbReference>
<keyword evidence="2" id="KW-1185">Reference proteome</keyword>
<proteinExistence type="predicted"/>